<dbReference type="Proteomes" id="UP000600030">
    <property type="component" value="Unassembled WGS sequence"/>
</dbReference>
<feature type="transmembrane region" description="Helical" evidence="1">
    <location>
        <begin position="12"/>
        <end position="31"/>
    </location>
</feature>
<evidence type="ECO:0000313" key="2">
    <source>
        <dbReference type="EMBL" id="EGO6681518.1"/>
    </source>
</evidence>
<evidence type="ECO:0000313" key="3">
    <source>
        <dbReference type="Proteomes" id="UP000600030"/>
    </source>
</evidence>
<dbReference type="EC" id="3.1.3.-" evidence="2"/>
<dbReference type="NCBIfam" id="NF011945">
    <property type="entry name" value="PRK15416.1"/>
    <property type="match status" value="1"/>
</dbReference>
<organism evidence="2 3">
    <name type="scientific">Escherichia coli</name>
    <dbReference type="NCBI Taxonomy" id="562"/>
    <lineage>
        <taxon>Bacteria</taxon>
        <taxon>Pseudomonadati</taxon>
        <taxon>Pseudomonadota</taxon>
        <taxon>Gammaproteobacteria</taxon>
        <taxon>Enterobacterales</taxon>
        <taxon>Enterobacteriaceae</taxon>
        <taxon>Escherichia</taxon>
    </lineage>
</organism>
<dbReference type="SUPFAM" id="SSF53254">
    <property type="entry name" value="Phosphoglycerate mutase-like"/>
    <property type="match status" value="1"/>
</dbReference>
<gene>
    <name evidence="2" type="ORF">GTP92_24995</name>
</gene>
<dbReference type="AlphaFoldDB" id="A0AAN3TUJ6"/>
<keyword evidence="1" id="KW-0472">Membrane</keyword>
<proteinExistence type="predicted"/>
<comment type="caution">
    <text evidence="2">The sequence shown here is derived from an EMBL/GenBank/DDBJ whole genome shotgun (WGS) entry which is preliminary data.</text>
</comment>
<evidence type="ECO:0000256" key="1">
    <source>
        <dbReference type="SAM" id="Phobius"/>
    </source>
</evidence>
<dbReference type="CDD" id="cd07040">
    <property type="entry name" value="HP"/>
    <property type="match status" value="1"/>
</dbReference>
<keyword evidence="1" id="KW-0812">Transmembrane</keyword>
<keyword evidence="1" id="KW-1133">Transmembrane helix</keyword>
<sequence>MIYTILTRKPFKFICTLAILILAVIILVWMVRTPTIIDMHYVSTLSKKYPIIFLIRHGERCDRSSNVCLSYPTGITEKGTYKVQEYGNVFNKIFSPYVIYATDTVRTIQTAKYFSGGEKLIIPDIYTCSDNATSKLKGYSSKNKVTVIFTHNHCLSRIAKKMNGWHLKSDYLETLVLHRENEELILDGIMQHEQ</sequence>
<dbReference type="Gene3D" id="3.40.50.1240">
    <property type="entry name" value="Phosphoglycerate mutase-like"/>
    <property type="match status" value="1"/>
</dbReference>
<dbReference type="RefSeq" id="WP_096917319.1">
    <property type="nucleotide sequence ID" value="NZ_JAENOY010000039.1"/>
</dbReference>
<keyword evidence="2" id="KW-0378">Hydrolase</keyword>
<reference evidence="2" key="1">
    <citation type="submission" date="2020-01" db="EMBL/GenBank/DDBJ databases">
        <authorList>
            <consortium name="GenomeTrakr network: Whole genome sequencing for foodborne pathogen traceback"/>
        </authorList>
    </citation>
    <scope>NUCLEOTIDE SEQUENCE</scope>
    <source>
        <strain evidence="2">PSU-2311</strain>
    </source>
</reference>
<dbReference type="InterPro" id="IPR029033">
    <property type="entry name" value="His_PPase_superfam"/>
</dbReference>
<dbReference type="GO" id="GO:0016787">
    <property type="term" value="F:hydrolase activity"/>
    <property type="evidence" value="ECO:0007669"/>
    <property type="project" value="UniProtKB-KW"/>
</dbReference>
<name>A0AAN3TUJ6_ECOLX</name>
<dbReference type="EMBL" id="AAXDPX010000061">
    <property type="protein sequence ID" value="EGO6681518.1"/>
    <property type="molecule type" value="Genomic_DNA"/>
</dbReference>
<accession>A0AAN3TUJ6</accession>
<protein>
    <submittedName>
        <fullName evidence="2">Lipopolysaccharide core heptose(II)-phosphate phosphatase</fullName>
        <ecNumber evidence="2">3.1.3.-</ecNumber>
    </submittedName>
</protein>